<evidence type="ECO:0000256" key="1">
    <source>
        <dbReference type="ARBA" id="ARBA00022448"/>
    </source>
</evidence>
<proteinExistence type="predicted"/>
<dbReference type="AlphaFoldDB" id="R8CAV9"/>
<comment type="caution">
    <text evidence="5">The sequence shown here is derived from an EMBL/GenBank/DDBJ whole genome shotgun (WGS) entry which is preliminary data.</text>
</comment>
<organism evidence="5 6">
    <name type="scientific">Bacillus cereus HuA3-9</name>
    <dbReference type="NCBI Taxonomy" id="1053205"/>
    <lineage>
        <taxon>Bacteria</taxon>
        <taxon>Bacillati</taxon>
        <taxon>Bacillota</taxon>
        <taxon>Bacilli</taxon>
        <taxon>Bacillales</taxon>
        <taxon>Bacillaceae</taxon>
        <taxon>Bacillus</taxon>
        <taxon>Bacillus cereus group</taxon>
    </lineage>
</organism>
<evidence type="ECO:0000256" key="3">
    <source>
        <dbReference type="ARBA" id="ARBA00022840"/>
    </source>
</evidence>
<name>R8CAV9_BACCE</name>
<dbReference type="Gene3D" id="3.40.50.300">
    <property type="entry name" value="P-loop containing nucleotide triphosphate hydrolases"/>
    <property type="match status" value="1"/>
</dbReference>
<evidence type="ECO:0000259" key="4">
    <source>
        <dbReference type="PROSITE" id="PS50893"/>
    </source>
</evidence>
<dbReference type="PANTHER" id="PTHR42711:SF4">
    <property type="entry name" value="ABC TRANSPORTER RELATED"/>
    <property type="match status" value="1"/>
</dbReference>
<dbReference type="InterPro" id="IPR003439">
    <property type="entry name" value="ABC_transporter-like_ATP-bd"/>
</dbReference>
<protein>
    <recommendedName>
        <fullName evidence="4">ABC transporter domain-containing protein</fullName>
    </recommendedName>
</protein>
<dbReference type="PANTHER" id="PTHR42711">
    <property type="entry name" value="ABC TRANSPORTER ATP-BINDING PROTEIN"/>
    <property type="match status" value="1"/>
</dbReference>
<evidence type="ECO:0000313" key="6">
    <source>
        <dbReference type="Proteomes" id="UP000014003"/>
    </source>
</evidence>
<sequence length="330" mass="37587">MIKVENLCKTYVVHQREPGIVNSFKSLFRRQYKNIKAVNNLSFEINSGEIVGFLGHNGAGKTTTLKMLTGLLHPTSGTLKVHGYEPQKRDKEFLKNITMVMGQKQQLSWDLTPVDSFLVNKDIYEISDKQFKQRLFDLSDLLQLEGILDKPVRKLSLGERMKCELVSSLLHQPTLLFLDEPTIGMDINMQVAIRNFIKEYNSFYKATIMLTSHYMGDVTSLAKRIIVINNGQLSYDGDIDNLTKKLSPDKILKLAFIDSVPDEIQLGELGVIRKLESLTAEILVKRHELKNVITKLMDKFDIADLSVEEIPIEESIGHMFSNKAQVKQRS</sequence>
<keyword evidence="3" id="KW-0067">ATP-binding</keyword>
<dbReference type="InterPro" id="IPR050763">
    <property type="entry name" value="ABC_transporter_ATP-binding"/>
</dbReference>
<keyword evidence="2" id="KW-0547">Nucleotide-binding</keyword>
<evidence type="ECO:0000256" key="2">
    <source>
        <dbReference type="ARBA" id="ARBA00022741"/>
    </source>
</evidence>
<dbReference type="RefSeq" id="WP_016095847.1">
    <property type="nucleotide sequence ID" value="NZ_KB976137.1"/>
</dbReference>
<dbReference type="GO" id="GO:0016887">
    <property type="term" value="F:ATP hydrolysis activity"/>
    <property type="evidence" value="ECO:0007669"/>
    <property type="project" value="InterPro"/>
</dbReference>
<dbReference type="Proteomes" id="UP000014003">
    <property type="component" value="Unassembled WGS sequence"/>
</dbReference>
<dbReference type="EMBL" id="AHDZ01000092">
    <property type="protein sequence ID" value="EOO08757.1"/>
    <property type="molecule type" value="Genomic_DNA"/>
</dbReference>
<dbReference type="SMART" id="SM00382">
    <property type="entry name" value="AAA"/>
    <property type="match status" value="1"/>
</dbReference>
<feature type="domain" description="ABC transporter" evidence="4">
    <location>
        <begin position="2"/>
        <end position="255"/>
    </location>
</feature>
<dbReference type="SUPFAM" id="SSF52540">
    <property type="entry name" value="P-loop containing nucleoside triphosphate hydrolases"/>
    <property type="match status" value="1"/>
</dbReference>
<dbReference type="HOGENOM" id="CLU_000604_1_2_9"/>
<dbReference type="InterPro" id="IPR027417">
    <property type="entry name" value="P-loop_NTPase"/>
</dbReference>
<evidence type="ECO:0000313" key="5">
    <source>
        <dbReference type="EMBL" id="EOO08757.1"/>
    </source>
</evidence>
<gene>
    <name evidence="5" type="ORF">IGA_06331</name>
</gene>
<dbReference type="InterPro" id="IPR003593">
    <property type="entry name" value="AAA+_ATPase"/>
</dbReference>
<dbReference type="PROSITE" id="PS50893">
    <property type="entry name" value="ABC_TRANSPORTER_2"/>
    <property type="match status" value="1"/>
</dbReference>
<dbReference type="GO" id="GO:0005524">
    <property type="term" value="F:ATP binding"/>
    <property type="evidence" value="ECO:0007669"/>
    <property type="project" value="UniProtKB-KW"/>
</dbReference>
<keyword evidence="1" id="KW-0813">Transport</keyword>
<dbReference type="PATRIC" id="fig|1053205.3.peg.6318"/>
<dbReference type="Pfam" id="PF00005">
    <property type="entry name" value="ABC_tran"/>
    <property type="match status" value="1"/>
</dbReference>
<accession>R8CAV9</accession>
<reference evidence="5 6" key="1">
    <citation type="submission" date="2012-12" db="EMBL/GenBank/DDBJ databases">
        <title>The Genome Sequence of Bacillus cereus HuA3-9.</title>
        <authorList>
            <consortium name="The Broad Institute Genome Sequencing Platform"/>
            <consortium name="The Broad Institute Genome Sequencing Center for Infectious Disease"/>
            <person name="Feldgarden M."/>
            <person name="Van der Auwera G.A."/>
            <person name="Mahillon J."/>
            <person name="Duprez V."/>
            <person name="Timmery S."/>
            <person name="Mattelet C."/>
            <person name="Dierick K."/>
            <person name="Sun M."/>
            <person name="Yu Z."/>
            <person name="Zhu L."/>
            <person name="Hu X."/>
            <person name="Shank E.B."/>
            <person name="Swiecicka I."/>
            <person name="Hansen B.M."/>
            <person name="Andrup L."/>
            <person name="Walker B."/>
            <person name="Young S.K."/>
            <person name="Zeng Q."/>
            <person name="Gargeya S."/>
            <person name="Fitzgerald M."/>
            <person name="Haas B."/>
            <person name="Abouelleil A."/>
            <person name="Alvarado L."/>
            <person name="Arachchi H.M."/>
            <person name="Berlin A.M."/>
            <person name="Chapman S.B."/>
            <person name="Dewar J."/>
            <person name="Goldberg J."/>
            <person name="Griggs A."/>
            <person name="Gujja S."/>
            <person name="Hansen M."/>
            <person name="Howarth C."/>
            <person name="Imamovic A."/>
            <person name="Larimer J."/>
            <person name="McCowan C."/>
            <person name="Murphy C."/>
            <person name="Neiman D."/>
            <person name="Pearson M."/>
            <person name="Priest M."/>
            <person name="Roberts A."/>
            <person name="Saif S."/>
            <person name="Shea T."/>
            <person name="Sisk P."/>
            <person name="Sykes S."/>
            <person name="Wortman J."/>
            <person name="Nusbaum C."/>
            <person name="Birren B."/>
        </authorList>
    </citation>
    <scope>NUCLEOTIDE SEQUENCE [LARGE SCALE GENOMIC DNA]</scope>
    <source>
        <strain evidence="5 6">HuA3-9</strain>
    </source>
</reference>